<dbReference type="FunFam" id="3.80.10.10:FF:000095">
    <property type="entry name" value="LRR receptor-like serine/threonine-protein kinase GSO1"/>
    <property type="match status" value="2"/>
</dbReference>
<keyword evidence="7" id="KW-0597">Phosphoprotein</keyword>
<feature type="transmembrane region" description="Helical" evidence="23">
    <location>
        <begin position="1593"/>
        <end position="1616"/>
    </location>
</feature>
<dbReference type="EC" id="2.7.11.1" evidence="4"/>
<evidence type="ECO:0000256" key="3">
    <source>
        <dbReference type="ARBA" id="ARBA00008684"/>
    </source>
</evidence>
<keyword evidence="15 22" id="KW-0067">ATP-binding</keyword>
<keyword evidence="13 22" id="KW-0547">Nucleotide-binding</keyword>
<evidence type="ECO:0000259" key="24">
    <source>
        <dbReference type="PROSITE" id="PS50011"/>
    </source>
</evidence>
<dbReference type="Gene3D" id="3.80.10.10">
    <property type="entry name" value="Ribonuclease Inhibitor"/>
    <property type="match status" value="7"/>
</dbReference>
<dbReference type="PROSITE" id="PS00108">
    <property type="entry name" value="PROTEIN_KINASE_ST"/>
    <property type="match status" value="2"/>
</dbReference>
<dbReference type="InterPro" id="IPR011009">
    <property type="entry name" value="Kinase-like_dom_sf"/>
</dbReference>
<sequence length="1957" mass="212379">SSNSKTEKENIRDMVSQFHLLPQTFAITFYVLVCIFVSVEAAITSIATDKEALISFKSGVSLPPSYWDQNSSPCTNWTGVVCNKLGNRVVALHLSGLGLTGSISPHIGNLSFLRSLHLQNNKLTGNIPSQILHLFRLTSLNLSSNTIQGPLPSNMTQLIALQTLDLASNNITGTLPENLSRLKNLQVLNLARNNLHGTIPSSISNLSSTLTHLNLGTNSLSGRIPSELGFLYKLKELDLAVNQLSGTVALSIYNISSLVLFTVASNQLWGEIPSNIGHTLPNLLYFRNCINQFRGKIPASLHNISGIRSIRLANNLFEGSVPPGLGNLQFLEMYNIGFNQIVSYGDDGLSFLTSLTNNTRLQFLAIDDNHLEGVIPESIGNLSGVIKKLYMGGNHIYGHIPSSIGHLSSLTLLNVSYNLISGEIPPEIGQLKDLQMLGLAANKMSGHIPNSLGNLRMLNNIDLSGNYFVGNIPSSFPNFQKLLSMDLSNNLLNGSISREIFLSLPSLSTILNLSNNFLSGPLPEEIGLLGNVVTIDLSDNRFSGSIPSSIGKCSSLVGLFMVRNTLSGPLPNALGEMKGLEILDLSSNQLSGSIPDKLKDLRVLRYLNLSFNLLEGVIPNGGIFVKNISSVHLEGNPKLCLHVPCVESAASSHRRKVLGPVTIILGILAVCTMGGCLLYVRKSKARVAATSDLVVKGQHRMVTYEELRGATGNFNQENLIGSGSFGSVYKGCLREGIEVALKVLDIRKTASLKSFLAECEALRSTRHRNLVKLITSCSSMDFKNMEFLALVYEYLSNGSLEDWIKGKRKNANGDGLNIVDRLNVAIDVACGLDYLHHDCEVAVAHCDLKPSNILLDRDMTAKIGDFGLAKLLIERTGNNDLSSTNVLKGSVGYMPPEYGFGQKPSTAGDAYSFGVVLLELFTGKSPTHENFTGDQNLIRWVQSAFPENIIQVLDSELLHLMQHLPNEGPINIIPEAEPITSIATDKEALISFKSGVSLPPSYWDQNSSPCTNWTGVVCNKLGNRVVALHLSGLGLTGSISPHIGNLSFLRSLHLQNNKLTGNIPSQILHLFRLTSLNLSSNTIQGPLPSNMTQLIALQTLDLASNNITGTLPENLSRLKNLQVLNLARNNLHGTIPSSISNLSSTLTHLNLGTNSLSGRIPSELGFLYKLKELDLAVNQLSGTVALSIYNISSLVLFTVASNQLWGEIPSNIGHTLPNLLYFRNCINQFRGKIPASLHNISGIRSIRLANNLFEGSVPPGLGNLQFLEMYNIGFNQIVSYGDDGLSFLTSLTNNTRLQFLAIDDNHLEGVIPESIGNLSGVIKKLYMGGNHIYGHIPSSIGHLSSLTLLNVSYNLISGEIPPEIGQLKDLQMLGLAANKMSGHIPNSLGNLRMLNNIDLSGNYFVGNIPSSFPNFQKLLSMDLSNNLLNGSISREIFLSLPSLSTILNLSNNFLSGPLPEEIGLLGNVVTIDLSDNRFSGSIPSSIGKCSSLVGLFMVRNTLSGPLPNALGEMKGLEILDLSSNQLSGSIPDKLKDLRVLRYLNLSFNLLEGVIPNGGIFVKNISSVHLEGNPKLCLHVPCVESAASSHRRKVLGPVTIILGILAVCTMGGCLLYVRKSKARVAATSDLVVKGQHRMVTYEELRGATGNFNQENLIGSGSFGSVYKGCLREGIEVALKVLDIRKTASLKSFLAECEALRSTRHRNLVKLITSCSSMDFKNMEFLALVYEYLSNGSLEDWIKGKRKNANGDGLNIVDRLNVAIDVACGLDYLHHDCEVAVAHCDLKPSNILLDRDMTAKIGDFGLAKLLIERTGNNDLSSTNVLKGSVGYMPPEYGFGQKPSTAGDAYSFGVVLLELFTGKSPTHENFTGDQNLIRWVQSAFPENIIQVLDSELLHLMQHLPNEGPINIIPEAERNCLISIMEVGISCTCASPDGRIGLRDALRKLETARQTLFKHTH</sequence>
<dbReference type="Pfam" id="PF23598">
    <property type="entry name" value="LRR_14"/>
    <property type="match status" value="2"/>
</dbReference>
<reference evidence="25" key="1">
    <citation type="journal article" date="2019" name="Science">
        <title>Mutation of a bHLH transcription factor allowed almond domestication.</title>
        <authorList>
            <person name="Sanchez-Perez R."/>
            <person name="Pavan S."/>
            <person name="Mazzeo R."/>
            <person name="Moldovan C."/>
            <person name="Aiese Cigliano R."/>
            <person name="Del Cueto J."/>
            <person name="Ricciardi F."/>
            <person name="Lotti C."/>
            <person name="Ricciardi L."/>
            <person name="Dicenta F."/>
            <person name="Lopez-Marques R.L."/>
            <person name="Lindberg Moller B."/>
        </authorList>
    </citation>
    <scope>NUCLEOTIDE SEQUENCE</scope>
</reference>
<evidence type="ECO:0000256" key="7">
    <source>
        <dbReference type="ARBA" id="ARBA00022553"/>
    </source>
</evidence>
<feature type="transmembrane region" description="Helical" evidence="23">
    <location>
        <begin position="20"/>
        <end position="43"/>
    </location>
</feature>
<dbReference type="SMART" id="SM00365">
    <property type="entry name" value="LRR_SD22"/>
    <property type="match status" value="8"/>
</dbReference>
<gene>
    <name evidence="25" type="ORF">Prudu_003667</name>
</gene>
<evidence type="ECO:0000256" key="2">
    <source>
        <dbReference type="ARBA" id="ARBA00004479"/>
    </source>
</evidence>
<dbReference type="Gene3D" id="3.30.200.20">
    <property type="entry name" value="Phosphorylase Kinase, domain 1"/>
    <property type="match status" value="2"/>
</dbReference>
<comment type="catalytic activity">
    <reaction evidence="20">
        <text>L-threonyl-[protein] + ATP = O-phospho-L-threonyl-[protein] + ADP + H(+)</text>
        <dbReference type="Rhea" id="RHEA:46608"/>
        <dbReference type="Rhea" id="RHEA-COMP:11060"/>
        <dbReference type="Rhea" id="RHEA-COMP:11605"/>
        <dbReference type="ChEBI" id="CHEBI:15378"/>
        <dbReference type="ChEBI" id="CHEBI:30013"/>
        <dbReference type="ChEBI" id="CHEBI:30616"/>
        <dbReference type="ChEBI" id="CHEBI:61977"/>
        <dbReference type="ChEBI" id="CHEBI:456216"/>
        <dbReference type="EC" id="2.7.11.1"/>
    </reaction>
</comment>
<dbReference type="PROSITE" id="PS50011">
    <property type="entry name" value="PROTEIN_KINASE_DOM"/>
    <property type="match status" value="2"/>
</dbReference>
<feature type="non-terminal residue" evidence="25">
    <location>
        <position position="1"/>
    </location>
</feature>
<evidence type="ECO:0000256" key="19">
    <source>
        <dbReference type="ARBA" id="ARBA00023180"/>
    </source>
</evidence>
<feature type="domain" description="Protein kinase" evidence="24">
    <location>
        <begin position="714"/>
        <end position="990"/>
    </location>
</feature>
<dbReference type="FunFam" id="3.80.10.10:FF:000288">
    <property type="entry name" value="LRR receptor-like serine/threonine-protein kinase EFR"/>
    <property type="match status" value="2"/>
</dbReference>
<dbReference type="PROSITE" id="PS00107">
    <property type="entry name" value="PROTEIN_KINASE_ATP"/>
    <property type="match status" value="2"/>
</dbReference>
<evidence type="ECO:0000256" key="6">
    <source>
        <dbReference type="ARBA" id="ARBA00022527"/>
    </source>
</evidence>
<keyword evidence="19" id="KW-0325">Glycoprotein</keyword>
<evidence type="ECO:0000256" key="5">
    <source>
        <dbReference type="ARBA" id="ARBA00022475"/>
    </source>
</evidence>
<dbReference type="SUPFAM" id="SSF56112">
    <property type="entry name" value="Protein kinase-like (PK-like)"/>
    <property type="match status" value="2"/>
</dbReference>
<dbReference type="SMART" id="SM00220">
    <property type="entry name" value="S_TKc"/>
    <property type="match status" value="2"/>
</dbReference>
<protein>
    <recommendedName>
        <fullName evidence="4">non-specific serine/threonine protein kinase</fullName>
        <ecNumber evidence="4">2.7.11.1</ecNumber>
    </recommendedName>
</protein>
<keyword evidence="5" id="KW-1003">Cell membrane</keyword>
<evidence type="ECO:0000256" key="18">
    <source>
        <dbReference type="ARBA" id="ARBA00023170"/>
    </source>
</evidence>
<accession>A0A4Y1QTP9</accession>
<dbReference type="FunFam" id="1.10.510.10:FF:000358">
    <property type="entry name" value="Putative leucine-rich repeat receptor-like serine/threonine-protein kinase"/>
    <property type="match status" value="2"/>
</dbReference>
<evidence type="ECO:0000256" key="10">
    <source>
        <dbReference type="ARBA" id="ARBA00022692"/>
    </source>
</evidence>
<dbReference type="GO" id="GO:0004674">
    <property type="term" value="F:protein serine/threonine kinase activity"/>
    <property type="evidence" value="ECO:0007669"/>
    <property type="project" value="UniProtKB-KW"/>
</dbReference>
<dbReference type="SUPFAM" id="SSF52058">
    <property type="entry name" value="L domain-like"/>
    <property type="match status" value="2"/>
</dbReference>
<evidence type="ECO:0000256" key="12">
    <source>
        <dbReference type="ARBA" id="ARBA00022737"/>
    </source>
</evidence>
<dbReference type="Gene3D" id="1.10.510.10">
    <property type="entry name" value="Transferase(Phosphotransferase) domain 1"/>
    <property type="match status" value="2"/>
</dbReference>
<comment type="catalytic activity">
    <reaction evidence="21">
        <text>L-seryl-[protein] + ATP = O-phospho-L-seryl-[protein] + ADP + H(+)</text>
        <dbReference type="Rhea" id="RHEA:17989"/>
        <dbReference type="Rhea" id="RHEA-COMP:9863"/>
        <dbReference type="Rhea" id="RHEA-COMP:11604"/>
        <dbReference type="ChEBI" id="CHEBI:15378"/>
        <dbReference type="ChEBI" id="CHEBI:29999"/>
        <dbReference type="ChEBI" id="CHEBI:30616"/>
        <dbReference type="ChEBI" id="CHEBI:83421"/>
        <dbReference type="ChEBI" id="CHEBI:456216"/>
        <dbReference type="EC" id="2.7.11.1"/>
    </reaction>
</comment>
<evidence type="ECO:0000256" key="21">
    <source>
        <dbReference type="ARBA" id="ARBA00048679"/>
    </source>
</evidence>
<keyword evidence="8" id="KW-0433">Leucine-rich repeat</keyword>
<keyword evidence="10 23" id="KW-0812">Transmembrane</keyword>
<evidence type="ECO:0000256" key="11">
    <source>
        <dbReference type="ARBA" id="ARBA00022729"/>
    </source>
</evidence>
<dbReference type="InterPro" id="IPR001611">
    <property type="entry name" value="Leu-rich_rpt"/>
</dbReference>
<dbReference type="Pfam" id="PF00560">
    <property type="entry name" value="LRR_1"/>
    <property type="match status" value="10"/>
</dbReference>
<dbReference type="InterPro" id="IPR003591">
    <property type="entry name" value="Leu-rich_rpt_typical-subtyp"/>
</dbReference>
<dbReference type="InterPro" id="IPR013210">
    <property type="entry name" value="LRR_N_plant-typ"/>
</dbReference>
<keyword evidence="9" id="KW-0808">Transferase</keyword>
<keyword evidence="12" id="KW-0677">Repeat</keyword>
<name>A0A4Y1QTP9_PRUDU</name>
<dbReference type="InterPro" id="IPR055414">
    <property type="entry name" value="LRR_R13L4/SHOC2-like"/>
</dbReference>
<dbReference type="SUPFAM" id="SSF52047">
    <property type="entry name" value="RNI-like"/>
    <property type="match status" value="2"/>
</dbReference>
<keyword evidence="6" id="KW-0723">Serine/threonine-protein kinase</keyword>
<keyword evidence="11" id="KW-0732">Signal</keyword>
<organism evidence="25">
    <name type="scientific">Prunus dulcis</name>
    <name type="common">Almond</name>
    <name type="synonym">Amygdalus dulcis</name>
    <dbReference type="NCBI Taxonomy" id="3755"/>
    <lineage>
        <taxon>Eukaryota</taxon>
        <taxon>Viridiplantae</taxon>
        <taxon>Streptophyta</taxon>
        <taxon>Embryophyta</taxon>
        <taxon>Tracheophyta</taxon>
        <taxon>Spermatophyta</taxon>
        <taxon>Magnoliopsida</taxon>
        <taxon>eudicotyledons</taxon>
        <taxon>Gunneridae</taxon>
        <taxon>Pentapetalae</taxon>
        <taxon>rosids</taxon>
        <taxon>fabids</taxon>
        <taxon>Rosales</taxon>
        <taxon>Rosaceae</taxon>
        <taxon>Amygdaloideae</taxon>
        <taxon>Amygdaleae</taxon>
        <taxon>Prunus</taxon>
    </lineage>
</organism>
<comment type="similarity">
    <text evidence="3">Belongs to the protein kinase superfamily. Ser/Thr protein kinase family.</text>
</comment>
<comment type="subcellular location">
    <subcellularLocation>
        <location evidence="1">Cell membrane</location>
        <topology evidence="1">Single-pass membrane protein</topology>
    </subcellularLocation>
    <subcellularLocation>
        <location evidence="2">Membrane</location>
        <topology evidence="2">Single-pass type I membrane protein</topology>
    </subcellularLocation>
</comment>
<dbReference type="FunFam" id="3.30.200.20:FF:000432">
    <property type="entry name" value="LRR receptor-like serine/threonine-protein kinase EFR"/>
    <property type="match status" value="2"/>
</dbReference>
<evidence type="ECO:0000256" key="17">
    <source>
        <dbReference type="ARBA" id="ARBA00023136"/>
    </source>
</evidence>
<dbReference type="PANTHER" id="PTHR27000">
    <property type="entry name" value="LEUCINE-RICH REPEAT RECEPTOR-LIKE PROTEIN KINASE FAMILY PROTEIN-RELATED"/>
    <property type="match status" value="1"/>
</dbReference>
<dbReference type="InterPro" id="IPR017441">
    <property type="entry name" value="Protein_kinase_ATP_BS"/>
</dbReference>
<dbReference type="InterPro" id="IPR008271">
    <property type="entry name" value="Ser/Thr_kinase_AS"/>
</dbReference>
<evidence type="ECO:0000256" key="22">
    <source>
        <dbReference type="PROSITE-ProRule" id="PRU10141"/>
    </source>
</evidence>
<evidence type="ECO:0000256" key="14">
    <source>
        <dbReference type="ARBA" id="ARBA00022777"/>
    </source>
</evidence>
<dbReference type="Pfam" id="PF00069">
    <property type="entry name" value="Pkinase"/>
    <property type="match status" value="2"/>
</dbReference>
<dbReference type="InterPro" id="IPR000719">
    <property type="entry name" value="Prot_kinase_dom"/>
</dbReference>
<evidence type="ECO:0000256" key="1">
    <source>
        <dbReference type="ARBA" id="ARBA00004162"/>
    </source>
</evidence>
<keyword evidence="17 23" id="KW-0472">Membrane</keyword>
<keyword evidence="14 25" id="KW-0418">Kinase</keyword>
<evidence type="ECO:0000256" key="4">
    <source>
        <dbReference type="ARBA" id="ARBA00012513"/>
    </source>
</evidence>
<evidence type="ECO:0000256" key="23">
    <source>
        <dbReference type="SAM" id="Phobius"/>
    </source>
</evidence>
<dbReference type="Pfam" id="PF08263">
    <property type="entry name" value="LRRNT_2"/>
    <property type="match status" value="2"/>
</dbReference>
<keyword evidence="18" id="KW-0675">Receptor</keyword>
<evidence type="ECO:0000256" key="15">
    <source>
        <dbReference type="ARBA" id="ARBA00022840"/>
    </source>
</evidence>
<dbReference type="PANTHER" id="PTHR27000:SF781">
    <property type="entry name" value="PROTEIN KINASE DOMAIN-CONTAINING PROTEIN"/>
    <property type="match status" value="1"/>
</dbReference>
<evidence type="ECO:0000256" key="13">
    <source>
        <dbReference type="ARBA" id="ARBA00022741"/>
    </source>
</evidence>
<feature type="binding site" evidence="22">
    <location>
        <position position="742"/>
    </location>
    <ligand>
        <name>ATP</name>
        <dbReference type="ChEBI" id="CHEBI:30616"/>
    </ligand>
</feature>
<dbReference type="EMBL" id="AP019297">
    <property type="protein sequence ID" value="BBG95191.1"/>
    <property type="molecule type" value="Genomic_DNA"/>
</dbReference>
<evidence type="ECO:0000256" key="9">
    <source>
        <dbReference type="ARBA" id="ARBA00022679"/>
    </source>
</evidence>
<keyword evidence="16 23" id="KW-1133">Transmembrane helix</keyword>
<feature type="non-terminal residue" evidence="25">
    <location>
        <position position="1957"/>
    </location>
</feature>
<evidence type="ECO:0000256" key="16">
    <source>
        <dbReference type="ARBA" id="ARBA00022989"/>
    </source>
</evidence>
<dbReference type="GO" id="GO:0005524">
    <property type="term" value="F:ATP binding"/>
    <property type="evidence" value="ECO:0007669"/>
    <property type="project" value="UniProtKB-UniRule"/>
</dbReference>
<evidence type="ECO:0000256" key="8">
    <source>
        <dbReference type="ARBA" id="ARBA00022614"/>
    </source>
</evidence>
<feature type="binding site" evidence="22">
    <location>
        <position position="1678"/>
    </location>
    <ligand>
        <name>ATP</name>
        <dbReference type="ChEBI" id="CHEBI:30616"/>
    </ligand>
</feature>
<evidence type="ECO:0000313" key="25">
    <source>
        <dbReference type="EMBL" id="BBG95191.1"/>
    </source>
</evidence>
<dbReference type="GO" id="GO:0005886">
    <property type="term" value="C:plasma membrane"/>
    <property type="evidence" value="ECO:0007669"/>
    <property type="project" value="UniProtKB-SubCell"/>
</dbReference>
<dbReference type="InterPro" id="IPR032675">
    <property type="entry name" value="LRR_dom_sf"/>
</dbReference>
<proteinExistence type="inferred from homology"/>
<dbReference type="SMART" id="SM00369">
    <property type="entry name" value="LRR_TYP"/>
    <property type="match status" value="16"/>
</dbReference>
<evidence type="ECO:0000256" key="20">
    <source>
        <dbReference type="ARBA" id="ARBA00047899"/>
    </source>
</evidence>
<feature type="domain" description="Protein kinase" evidence="24">
    <location>
        <begin position="1650"/>
        <end position="1953"/>
    </location>
</feature>